<evidence type="ECO:0000256" key="1">
    <source>
        <dbReference type="SAM" id="MobiDB-lite"/>
    </source>
</evidence>
<evidence type="ECO:0000313" key="3">
    <source>
        <dbReference type="Proteomes" id="UP000663992"/>
    </source>
</evidence>
<dbReference type="RefSeq" id="WP_206593236.1">
    <property type="nucleotide sequence ID" value="NZ_JAFKCS010000004.1"/>
</dbReference>
<organism evidence="2 3">
    <name type="scientific">Bowmanella yangjiangensis</name>
    <dbReference type="NCBI Taxonomy" id="2811230"/>
    <lineage>
        <taxon>Bacteria</taxon>
        <taxon>Pseudomonadati</taxon>
        <taxon>Pseudomonadota</taxon>
        <taxon>Gammaproteobacteria</taxon>
        <taxon>Alteromonadales</taxon>
        <taxon>Alteromonadaceae</taxon>
        <taxon>Bowmanella</taxon>
    </lineage>
</organism>
<name>A0ABS3CQM5_9ALTE</name>
<dbReference type="Proteomes" id="UP000663992">
    <property type="component" value="Unassembled WGS sequence"/>
</dbReference>
<accession>A0ABS3CQM5</accession>
<comment type="caution">
    <text evidence="2">The sequence shown here is derived from an EMBL/GenBank/DDBJ whole genome shotgun (WGS) entry which is preliminary data.</text>
</comment>
<protein>
    <submittedName>
        <fullName evidence="2">Uncharacterized protein</fullName>
    </submittedName>
</protein>
<proteinExistence type="predicted"/>
<evidence type="ECO:0000313" key="2">
    <source>
        <dbReference type="EMBL" id="MBN7819408.1"/>
    </source>
</evidence>
<gene>
    <name evidence="2" type="ORF">J0A65_06000</name>
</gene>
<feature type="region of interest" description="Disordered" evidence="1">
    <location>
        <begin position="72"/>
        <end position="96"/>
    </location>
</feature>
<reference evidence="2 3" key="1">
    <citation type="submission" date="2021-03" db="EMBL/GenBank/DDBJ databases">
        <title>novel species isolated from a fishpond in China.</title>
        <authorList>
            <person name="Lu H."/>
            <person name="Cai Z."/>
        </authorList>
    </citation>
    <scope>NUCLEOTIDE SEQUENCE [LARGE SCALE GENOMIC DNA]</scope>
    <source>
        <strain evidence="2 3">Y57</strain>
    </source>
</reference>
<sequence>MDNLSRFYIELATDANKLNIFNTGNTAEELASNRRRLLSEAGVENAEQLLAMDSETLRQRMASALIASTGDWKGLENSSANSDNKDNIGRIGLTTH</sequence>
<dbReference type="EMBL" id="JAFKCS010000004">
    <property type="protein sequence ID" value="MBN7819408.1"/>
    <property type="molecule type" value="Genomic_DNA"/>
</dbReference>
<keyword evidence="3" id="KW-1185">Reference proteome</keyword>